<evidence type="ECO:0000256" key="7">
    <source>
        <dbReference type="ARBA" id="ARBA00023125"/>
    </source>
</evidence>
<evidence type="ECO:0000256" key="8">
    <source>
        <dbReference type="ARBA" id="ARBA00023172"/>
    </source>
</evidence>
<dbReference type="SUPFAM" id="SSF56349">
    <property type="entry name" value="DNA breaking-rejoining enzymes"/>
    <property type="match status" value="1"/>
</dbReference>
<organism evidence="14 15">
    <name type="scientific">Caryophanon latum</name>
    <dbReference type="NCBI Taxonomy" id="33977"/>
    <lineage>
        <taxon>Bacteria</taxon>
        <taxon>Bacillati</taxon>
        <taxon>Bacillota</taxon>
        <taxon>Bacilli</taxon>
        <taxon>Bacillales</taxon>
        <taxon>Caryophanaceae</taxon>
        <taxon>Caryophanon</taxon>
    </lineage>
</organism>
<evidence type="ECO:0000256" key="6">
    <source>
        <dbReference type="ARBA" id="ARBA00022908"/>
    </source>
</evidence>
<dbReference type="NCBIfam" id="NF040815">
    <property type="entry name" value="recomb_XerA_Arch"/>
    <property type="match status" value="1"/>
</dbReference>
<feature type="active site" evidence="10">
    <location>
        <position position="174"/>
    </location>
</feature>
<dbReference type="GO" id="GO:0006313">
    <property type="term" value="P:DNA transposition"/>
    <property type="evidence" value="ECO:0007669"/>
    <property type="project" value="UniProtKB-UniRule"/>
</dbReference>
<dbReference type="PROSITE" id="PS51900">
    <property type="entry name" value="CB"/>
    <property type="match status" value="1"/>
</dbReference>
<dbReference type="PANTHER" id="PTHR30349:SF77">
    <property type="entry name" value="TYROSINE RECOMBINASE XERC"/>
    <property type="match status" value="1"/>
</dbReference>
<feature type="domain" description="Core-binding (CB)" evidence="13">
    <location>
        <begin position="3"/>
        <end position="89"/>
    </location>
</feature>
<dbReference type="RefSeq" id="WP_066463401.1">
    <property type="nucleotide sequence ID" value="NZ_MATO01000028.1"/>
</dbReference>
<dbReference type="Gene3D" id="1.10.443.10">
    <property type="entry name" value="Intergrase catalytic core"/>
    <property type="match status" value="1"/>
</dbReference>
<dbReference type="OrthoDB" id="9801717at2"/>
<reference evidence="14 15" key="1">
    <citation type="submission" date="2016-07" db="EMBL/GenBank/DDBJ databases">
        <title>Caryophanon latum genome sequencing.</title>
        <authorList>
            <person name="Verma A."/>
            <person name="Pal Y."/>
            <person name="Krishnamurthi S."/>
        </authorList>
    </citation>
    <scope>NUCLEOTIDE SEQUENCE [LARGE SCALE GENOMIC DNA]</scope>
    <source>
        <strain evidence="14 15">DSM 14151</strain>
    </source>
</reference>
<dbReference type="AlphaFoldDB" id="A0A1C0YWE3"/>
<dbReference type="PANTHER" id="PTHR30349">
    <property type="entry name" value="PHAGE INTEGRASE-RELATED"/>
    <property type="match status" value="1"/>
</dbReference>
<keyword evidence="4 10" id="KW-0132">Cell division</keyword>
<evidence type="ECO:0000313" key="14">
    <source>
        <dbReference type="EMBL" id="OCS91492.1"/>
    </source>
</evidence>
<feature type="active site" evidence="10">
    <location>
        <position position="248"/>
    </location>
</feature>
<comment type="caution">
    <text evidence="14">The sequence shown here is derived from an EMBL/GenBank/DDBJ whole genome shotgun (WGS) entry which is preliminary data.</text>
</comment>
<evidence type="ECO:0000256" key="2">
    <source>
        <dbReference type="ARBA" id="ARBA00006657"/>
    </source>
</evidence>
<comment type="subcellular location">
    <subcellularLocation>
        <location evidence="1 10">Cytoplasm</location>
    </subcellularLocation>
</comment>
<dbReference type="PROSITE" id="PS51898">
    <property type="entry name" value="TYR_RECOMBINASE"/>
    <property type="match status" value="1"/>
</dbReference>
<keyword evidence="8 10" id="KW-0233">DNA recombination</keyword>
<dbReference type="HAMAP" id="MF_01808">
    <property type="entry name" value="Recomb_XerC_XerD"/>
    <property type="match status" value="1"/>
</dbReference>
<sequence>MMLTLTEAIERFMYYIQAERMLSIHTVREYRYDIEQFVAFLQREDVQHLEQVTAIHARAFITKLYEEQKARTTISRKISSIRSFFAFLNKQFNVDDTSFSALFHPKKEQKLPQFFYTEEIEQIFTANKGDDLQSIRNIAMLELLYATGVRVSELLDLELSQIDFQYGFIRVIGKGKKERIVPVGQYALNALTYYIQYARPRIMKTKQHAHVFVNMRGDALTAKGVRYILQKMMDKAALHLKIYPHMLRHTFATHLLNNGADIRSVQELLGHSQLSTTQVYTHVTKEHLKKTYMNAHPRA</sequence>
<accession>A0A1C0YWE3</accession>
<evidence type="ECO:0000256" key="5">
    <source>
        <dbReference type="ARBA" id="ARBA00022829"/>
    </source>
</evidence>
<dbReference type="InterPro" id="IPR050090">
    <property type="entry name" value="Tyrosine_recombinase_XerCD"/>
</dbReference>
<feature type="active site" evidence="10">
    <location>
        <position position="271"/>
    </location>
</feature>
<proteinExistence type="inferred from homology"/>
<dbReference type="CDD" id="cd00798">
    <property type="entry name" value="INT_XerDC_C"/>
    <property type="match status" value="1"/>
</dbReference>
<dbReference type="InterPro" id="IPR004107">
    <property type="entry name" value="Integrase_SAM-like_N"/>
</dbReference>
<dbReference type="InterPro" id="IPR011931">
    <property type="entry name" value="Recomb_XerC"/>
</dbReference>
<dbReference type="GO" id="GO:0007059">
    <property type="term" value="P:chromosome segregation"/>
    <property type="evidence" value="ECO:0007669"/>
    <property type="project" value="UniProtKB-UniRule"/>
</dbReference>
<dbReference type="GO" id="GO:0003677">
    <property type="term" value="F:DNA binding"/>
    <property type="evidence" value="ECO:0007669"/>
    <property type="project" value="UniProtKB-UniRule"/>
</dbReference>
<evidence type="ECO:0000256" key="3">
    <source>
        <dbReference type="ARBA" id="ARBA00022490"/>
    </source>
</evidence>
<dbReference type="Gene3D" id="1.10.150.130">
    <property type="match status" value="1"/>
</dbReference>
<dbReference type="InterPro" id="IPR002104">
    <property type="entry name" value="Integrase_catalytic"/>
</dbReference>
<dbReference type="InterPro" id="IPR010998">
    <property type="entry name" value="Integrase_recombinase_N"/>
</dbReference>
<feature type="active site" evidence="10">
    <location>
        <position position="150"/>
    </location>
</feature>
<keyword evidence="6 10" id="KW-0229">DNA integration</keyword>
<feature type="active site" evidence="10">
    <location>
        <position position="245"/>
    </location>
</feature>
<evidence type="ECO:0000313" key="15">
    <source>
        <dbReference type="Proteomes" id="UP000093482"/>
    </source>
</evidence>
<dbReference type="NCBIfam" id="NF001399">
    <property type="entry name" value="PRK00283.1"/>
    <property type="match status" value="1"/>
</dbReference>
<evidence type="ECO:0000256" key="10">
    <source>
        <dbReference type="HAMAP-Rule" id="MF_01808"/>
    </source>
</evidence>
<dbReference type="GO" id="GO:0009037">
    <property type="term" value="F:tyrosine-based site-specific recombinase activity"/>
    <property type="evidence" value="ECO:0007669"/>
    <property type="project" value="UniProtKB-UniRule"/>
</dbReference>
<evidence type="ECO:0000256" key="11">
    <source>
        <dbReference type="NCBIfam" id="TIGR02224"/>
    </source>
</evidence>
<evidence type="ECO:0000256" key="1">
    <source>
        <dbReference type="ARBA" id="ARBA00004496"/>
    </source>
</evidence>
<evidence type="ECO:0000256" key="4">
    <source>
        <dbReference type="ARBA" id="ARBA00022618"/>
    </source>
</evidence>
<keyword evidence="3 10" id="KW-0963">Cytoplasm</keyword>
<evidence type="ECO:0000256" key="9">
    <source>
        <dbReference type="ARBA" id="ARBA00023306"/>
    </source>
</evidence>
<dbReference type="EMBL" id="MATO01000028">
    <property type="protein sequence ID" value="OCS91492.1"/>
    <property type="molecule type" value="Genomic_DNA"/>
</dbReference>
<dbReference type="NCBIfam" id="TIGR02224">
    <property type="entry name" value="recomb_XerC"/>
    <property type="match status" value="1"/>
</dbReference>
<dbReference type="InterPro" id="IPR044068">
    <property type="entry name" value="CB"/>
</dbReference>
<feature type="domain" description="Tyr recombinase" evidence="12">
    <location>
        <begin position="110"/>
        <end position="293"/>
    </location>
</feature>
<dbReference type="InterPro" id="IPR013762">
    <property type="entry name" value="Integrase-like_cat_sf"/>
</dbReference>
<name>A0A1C0YWE3_9BACL</name>
<feature type="active site" description="O-(3'-phospho-DNA)-tyrosine intermediate" evidence="10">
    <location>
        <position position="280"/>
    </location>
</feature>
<keyword evidence="15" id="KW-1185">Reference proteome</keyword>
<dbReference type="Pfam" id="PF02899">
    <property type="entry name" value="Phage_int_SAM_1"/>
    <property type="match status" value="1"/>
</dbReference>
<evidence type="ECO:0000259" key="13">
    <source>
        <dbReference type="PROSITE" id="PS51900"/>
    </source>
</evidence>
<dbReference type="Proteomes" id="UP000093482">
    <property type="component" value="Unassembled WGS sequence"/>
</dbReference>
<keyword evidence="7 10" id="KW-0238">DNA-binding</keyword>
<keyword evidence="9 10" id="KW-0131">Cell cycle</keyword>
<gene>
    <name evidence="10" type="primary">xerC</name>
    <name evidence="14" type="ORF">A6K76_09085</name>
</gene>
<keyword evidence="5 10" id="KW-0159">Chromosome partition</keyword>
<dbReference type="Pfam" id="PF00589">
    <property type="entry name" value="Phage_integrase"/>
    <property type="match status" value="1"/>
</dbReference>
<dbReference type="GO" id="GO:0005737">
    <property type="term" value="C:cytoplasm"/>
    <property type="evidence" value="ECO:0007669"/>
    <property type="project" value="UniProtKB-SubCell"/>
</dbReference>
<comment type="function">
    <text evidence="10">Site-specific tyrosine recombinase, which acts by catalyzing the cutting and rejoining of the recombining DNA molecules. The XerC-XerD complex is essential to convert dimers of the bacterial chromosome into monomers to permit their segregation at cell division. It also contributes to the segregational stability of plasmids.</text>
</comment>
<comment type="subunit">
    <text evidence="10">Forms a cyclic heterotetrameric complex composed of two molecules of XerC and two molecules of XerD.</text>
</comment>
<protein>
    <recommendedName>
        <fullName evidence="10 11">Tyrosine recombinase XerC</fullName>
    </recommendedName>
</protein>
<dbReference type="InterPro" id="IPR011010">
    <property type="entry name" value="DNA_brk_join_enz"/>
</dbReference>
<evidence type="ECO:0000259" key="12">
    <source>
        <dbReference type="PROSITE" id="PS51898"/>
    </source>
</evidence>
<dbReference type="InterPro" id="IPR023009">
    <property type="entry name" value="Tyrosine_recombinase_XerC/XerD"/>
</dbReference>
<dbReference type="GO" id="GO:0051301">
    <property type="term" value="P:cell division"/>
    <property type="evidence" value="ECO:0007669"/>
    <property type="project" value="UniProtKB-UniRule"/>
</dbReference>
<comment type="similarity">
    <text evidence="2 10">Belongs to the 'phage' integrase family. XerC subfamily.</text>
</comment>